<evidence type="ECO:0000259" key="2">
    <source>
        <dbReference type="Pfam" id="PF26514"/>
    </source>
</evidence>
<accession>A0A2R4X082</accession>
<feature type="transmembrane region" description="Helical" evidence="1">
    <location>
        <begin position="298"/>
        <end position="314"/>
    </location>
</feature>
<proteinExistence type="predicted"/>
<reference evidence="3 4" key="1">
    <citation type="submission" date="2018-04" db="EMBL/GenBank/DDBJ databases">
        <title>Halococcoides cellulosivorans gen. nov., sp. nov., an extremely halophilic cellulose-utilizing haloarchaeon from hypersaline lakes.</title>
        <authorList>
            <person name="Sorokin D.Y."/>
            <person name="Toshchakov S.V."/>
            <person name="Samarov N.I."/>
            <person name="Korzhenkov A."/>
            <person name="Kublanov I.V."/>
        </authorList>
    </citation>
    <scope>NUCLEOTIDE SEQUENCE [LARGE SCALE GENOMIC DNA]</scope>
    <source>
        <strain evidence="3 4">HArcel1</strain>
    </source>
</reference>
<evidence type="ECO:0000256" key="1">
    <source>
        <dbReference type="SAM" id="Phobius"/>
    </source>
</evidence>
<keyword evidence="4" id="KW-1185">Reference proteome</keyword>
<dbReference type="InterPro" id="IPR007607">
    <property type="entry name" value="BacA/B"/>
</dbReference>
<evidence type="ECO:0000313" key="3">
    <source>
        <dbReference type="EMBL" id="AWB27189.1"/>
    </source>
</evidence>
<feature type="transmembrane region" description="Helical" evidence="1">
    <location>
        <begin position="199"/>
        <end position="219"/>
    </location>
</feature>
<gene>
    <name evidence="3" type="ORF">HARCEL1_05460</name>
</gene>
<feature type="domain" description="DUF8173" evidence="2">
    <location>
        <begin position="194"/>
        <end position="338"/>
    </location>
</feature>
<dbReference type="RefSeq" id="WP_108381558.1">
    <property type="nucleotide sequence ID" value="NZ_CP028858.1"/>
</dbReference>
<dbReference type="Pfam" id="PF26514">
    <property type="entry name" value="DUF8173"/>
    <property type="match status" value="1"/>
</dbReference>
<keyword evidence="1" id="KW-1133">Transmembrane helix</keyword>
<dbReference type="AlphaFoldDB" id="A0A2R4X082"/>
<dbReference type="KEGG" id="harc:HARCEL1_05460"/>
<keyword evidence="1" id="KW-0812">Transmembrane</keyword>
<dbReference type="InterPro" id="IPR058486">
    <property type="entry name" value="DUF8173"/>
</dbReference>
<feature type="transmembrane region" description="Helical" evidence="1">
    <location>
        <begin position="320"/>
        <end position="337"/>
    </location>
</feature>
<feature type="transmembrane region" description="Helical" evidence="1">
    <location>
        <begin position="231"/>
        <end position="252"/>
    </location>
</feature>
<name>A0A2R4X082_9EURY</name>
<sequence length="355" mass="35577">MTRTGRLLAILALVVLGAAVVPGIAAAEERTGGAVVVGPDETVTDGLVAYGGTVVVEGTVEGDLTAFAGSIVVTESGQVTGDIVANAGDVSIGGTVDGAVTGSAGSVRIRETGSVGSIDTEAGYLQIDGSVTGSVTAAVDRLQIGPDASIGGDLTYDEDATVVGDPGAATEGSATSTDLRSDGAGAGAFSLLGLLAPGYFLLVDLFLGAILLIVLPRFSERVTDHGIDRPHYAAGAGVAALFAVPVFSGILILSVVGIPIALVIAPAVAIVGGWIAFVYGKYTLGRWVLARFDVTDRWLGLLAGMVGVAALGLIPIVGPLVGLIALLVGGGALIFALRDQYHDSEETLSIARRID</sequence>
<organism evidence="3 4">
    <name type="scientific">Halococcoides cellulosivorans</name>
    <dbReference type="NCBI Taxonomy" id="1679096"/>
    <lineage>
        <taxon>Archaea</taxon>
        <taxon>Methanobacteriati</taxon>
        <taxon>Methanobacteriota</taxon>
        <taxon>Stenosarchaea group</taxon>
        <taxon>Halobacteria</taxon>
        <taxon>Halobacteriales</taxon>
        <taxon>Haloarculaceae</taxon>
        <taxon>Halococcoides</taxon>
    </lineage>
</organism>
<dbReference type="GeneID" id="36511933"/>
<feature type="transmembrane region" description="Helical" evidence="1">
    <location>
        <begin position="258"/>
        <end position="277"/>
    </location>
</feature>
<keyword evidence="1" id="KW-0472">Membrane</keyword>
<dbReference type="EMBL" id="CP028858">
    <property type="protein sequence ID" value="AWB27189.1"/>
    <property type="molecule type" value="Genomic_DNA"/>
</dbReference>
<evidence type="ECO:0000313" key="4">
    <source>
        <dbReference type="Proteomes" id="UP000244727"/>
    </source>
</evidence>
<protein>
    <recommendedName>
        <fullName evidence="2">DUF8173 domain-containing protein</fullName>
    </recommendedName>
</protein>
<dbReference type="Proteomes" id="UP000244727">
    <property type="component" value="Chromosome"/>
</dbReference>
<dbReference type="Pfam" id="PF04519">
    <property type="entry name" value="Bactofilin"/>
    <property type="match status" value="1"/>
</dbReference>